<dbReference type="Proteomes" id="UP000790787">
    <property type="component" value="Chromosome 1"/>
</dbReference>
<dbReference type="KEGG" id="nta:107827846"/>
<dbReference type="GeneID" id="107827846"/>
<reference evidence="4" key="2">
    <citation type="submission" date="2025-08" db="UniProtKB">
        <authorList>
            <consortium name="RefSeq"/>
        </authorList>
    </citation>
    <scope>IDENTIFICATION</scope>
    <source>
        <tissue evidence="4">Leaf</tissue>
    </source>
</reference>
<protein>
    <submittedName>
        <fullName evidence="4">Uncharacterized protein LOC107827846 isoform X1</fullName>
    </submittedName>
    <submittedName>
        <fullName evidence="4">Uncharacterized protein isoform X1</fullName>
    </submittedName>
</protein>
<reference evidence="3" key="1">
    <citation type="journal article" date="2014" name="Nat. Commun.">
        <title>The tobacco genome sequence and its comparison with those of tomato and potato.</title>
        <authorList>
            <person name="Sierro N."/>
            <person name="Battey J.N."/>
            <person name="Ouadi S."/>
            <person name="Bakaher N."/>
            <person name="Bovet L."/>
            <person name="Willig A."/>
            <person name="Goepfert S."/>
            <person name="Peitsch M.C."/>
            <person name="Ivanov N.V."/>
        </authorList>
    </citation>
    <scope>NUCLEOTIDE SEQUENCE [LARGE SCALE GENOMIC DNA]</scope>
</reference>
<feature type="signal peptide" evidence="2">
    <location>
        <begin position="1"/>
        <end position="24"/>
    </location>
</feature>
<accession>A0A1S4DAX3</accession>
<feature type="chain" id="PRO_5010252125" evidence="2">
    <location>
        <begin position="25"/>
        <end position="218"/>
    </location>
</feature>
<proteinExistence type="predicted"/>
<evidence type="ECO:0000256" key="2">
    <source>
        <dbReference type="SAM" id="SignalP"/>
    </source>
</evidence>
<dbReference type="RefSeq" id="XP_016510546.1">
    <property type="nucleotide sequence ID" value="XM_016655060.2"/>
</dbReference>
<evidence type="ECO:0000313" key="3">
    <source>
        <dbReference type="Proteomes" id="UP000790787"/>
    </source>
</evidence>
<dbReference type="RefSeq" id="XP_016510546.1">
    <property type="nucleotide sequence ID" value="XM_016655060.1"/>
</dbReference>
<dbReference type="OrthoDB" id="1303500at2759"/>
<sequence>MSKKLVLLMFLVAATLFCSHQALATEEATTDTEIVSSVSRSWPFPRCCDSDKHKLKKCMTNTTSIDDCCPTFKSILGRKCPCYRYANYLDNQALITLASYCDVKNPCMCEKQEDMTEDADSTSSVTRRCPRPHPRPRPRGPRPQRSCCAGDKAKIKTCMTNTTSIDECCPTFKSTIGRSCSCHRYAEQLDNQALITLEAYCDVTNTCDIASAVGDWRK</sequence>
<dbReference type="AlphaFoldDB" id="A0A1S4DAX3"/>
<keyword evidence="2" id="KW-0732">Signal</keyword>
<evidence type="ECO:0000256" key="1">
    <source>
        <dbReference type="SAM" id="MobiDB-lite"/>
    </source>
</evidence>
<name>A0A1S4DAX3_TOBAC</name>
<gene>
    <name evidence="4" type="primary">LOC107827846</name>
</gene>
<organism evidence="3 4">
    <name type="scientific">Nicotiana tabacum</name>
    <name type="common">Common tobacco</name>
    <dbReference type="NCBI Taxonomy" id="4097"/>
    <lineage>
        <taxon>Eukaryota</taxon>
        <taxon>Viridiplantae</taxon>
        <taxon>Streptophyta</taxon>
        <taxon>Embryophyta</taxon>
        <taxon>Tracheophyta</taxon>
        <taxon>Spermatophyta</taxon>
        <taxon>Magnoliopsida</taxon>
        <taxon>eudicotyledons</taxon>
        <taxon>Gunneridae</taxon>
        <taxon>Pentapetalae</taxon>
        <taxon>asterids</taxon>
        <taxon>lamiids</taxon>
        <taxon>Solanales</taxon>
        <taxon>Solanaceae</taxon>
        <taxon>Nicotianoideae</taxon>
        <taxon>Nicotianeae</taxon>
        <taxon>Nicotiana</taxon>
    </lineage>
</organism>
<dbReference type="PaxDb" id="4097-A0A1S4DAX3"/>
<keyword evidence="3" id="KW-1185">Reference proteome</keyword>
<feature type="region of interest" description="Disordered" evidence="1">
    <location>
        <begin position="118"/>
        <end position="146"/>
    </location>
</feature>
<evidence type="ECO:0000313" key="4">
    <source>
        <dbReference type="RefSeq" id="XP_016510546.1"/>
    </source>
</evidence>
<feature type="compositionally biased region" description="Basic residues" evidence="1">
    <location>
        <begin position="128"/>
        <end position="142"/>
    </location>
</feature>